<evidence type="ECO:0000256" key="4">
    <source>
        <dbReference type="ARBA" id="ARBA00022552"/>
    </source>
</evidence>
<gene>
    <name evidence="12" type="primary">TDEL0D04970</name>
    <name evidence="12" type="ORF">TDEL_0D04970</name>
</gene>
<dbReference type="EMBL" id="HE616745">
    <property type="protein sequence ID" value="CCE92081.1"/>
    <property type="molecule type" value="Genomic_DNA"/>
</dbReference>
<name>G8ZTY7_TORDE</name>
<dbReference type="GO" id="GO:0005634">
    <property type="term" value="C:nucleus"/>
    <property type="evidence" value="ECO:0007669"/>
    <property type="project" value="UniProtKB-SubCell"/>
</dbReference>
<dbReference type="KEGG" id="tdl:TDEL_0D04970"/>
<dbReference type="HOGENOM" id="CLU_022453_2_0_1"/>
<dbReference type="GO" id="GO:0000027">
    <property type="term" value="P:ribosomal large subunit assembly"/>
    <property type="evidence" value="ECO:0007669"/>
    <property type="project" value="EnsemblFungi"/>
</dbReference>
<evidence type="ECO:0000256" key="6">
    <source>
        <dbReference type="ARBA" id="ARBA00022801"/>
    </source>
</evidence>
<evidence type="ECO:0000313" key="13">
    <source>
        <dbReference type="Proteomes" id="UP000005627"/>
    </source>
</evidence>
<protein>
    <recommendedName>
        <fullName evidence="3">RNA exonuclease 4</fullName>
    </recommendedName>
</protein>
<dbReference type="SUPFAM" id="SSF53098">
    <property type="entry name" value="Ribonuclease H-like"/>
    <property type="match status" value="1"/>
</dbReference>
<comment type="similarity">
    <text evidence="2">Belongs to the REXO4 family.</text>
</comment>
<evidence type="ECO:0000256" key="1">
    <source>
        <dbReference type="ARBA" id="ARBA00004123"/>
    </source>
</evidence>
<dbReference type="RefSeq" id="XP_003681292.1">
    <property type="nucleotide sequence ID" value="XM_003681244.1"/>
</dbReference>
<dbReference type="GO" id="GO:0008408">
    <property type="term" value="F:3'-5' exonuclease activity"/>
    <property type="evidence" value="ECO:0007669"/>
    <property type="project" value="InterPro"/>
</dbReference>
<dbReference type="SMART" id="SM00479">
    <property type="entry name" value="EXOIII"/>
    <property type="match status" value="1"/>
</dbReference>
<dbReference type="InterPro" id="IPR012337">
    <property type="entry name" value="RNaseH-like_sf"/>
</dbReference>
<keyword evidence="13" id="KW-1185">Reference proteome</keyword>
<keyword evidence="7" id="KW-0269">Exonuclease</keyword>
<keyword evidence="8" id="KW-0539">Nucleus</keyword>
<dbReference type="CDD" id="cd06144">
    <property type="entry name" value="REX4_like"/>
    <property type="match status" value="1"/>
</dbReference>
<evidence type="ECO:0000256" key="5">
    <source>
        <dbReference type="ARBA" id="ARBA00022722"/>
    </source>
</evidence>
<dbReference type="InterPro" id="IPR037431">
    <property type="entry name" value="REX4_DEDDh_dom"/>
</dbReference>
<keyword evidence="6" id="KW-0378">Hydrolase</keyword>
<dbReference type="FunFam" id="3.30.420.10:FF:000007">
    <property type="entry name" value="Interferon-stimulated exonuclease gene 20"/>
    <property type="match status" value="1"/>
</dbReference>
<evidence type="ECO:0000259" key="11">
    <source>
        <dbReference type="SMART" id="SM00479"/>
    </source>
</evidence>
<feature type="compositionally biased region" description="Basic residues" evidence="10">
    <location>
        <begin position="20"/>
        <end position="29"/>
    </location>
</feature>
<dbReference type="eggNOG" id="KOG2249">
    <property type="taxonomic scope" value="Eukaryota"/>
</dbReference>
<dbReference type="GO" id="GO:0006364">
    <property type="term" value="P:rRNA processing"/>
    <property type="evidence" value="ECO:0007669"/>
    <property type="project" value="UniProtKB-KW"/>
</dbReference>
<dbReference type="InterPro" id="IPR047021">
    <property type="entry name" value="REXO1/3/4-like"/>
</dbReference>
<dbReference type="GeneID" id="11502515"/>
<dbReference type="InterPro" id="IPR036397">
    <property type="entry name" value="RNaseH_sf"/>
</dbReference>
<keyword evidence="5" id="KW-0540">Nuclease</keyword>
<dbReference type="OrthoDB" id="8191639at2759"/>
<dbReference type="InParanoid" id="G8ZTY7"/>
<evidence type="ECO:0000256" key="2">
    <source>
        <dbReference type="ARBA" id="ARBA00010489"/>
    </source>
</evidence>
<reference evidence="12 13" key="1">
    <citation type="journal article" date="2011" name="Proc. Natl. Acad. Sci. U.S.A.">
        <title>Evolutionary erosion of yeast sex chromosomes by mating-type switching accidents.</title>
        <authorList>
            <person name="Gordon J.L."/>
            <person name="Armisen D."/>
            <person name="Proux-Wera E."/>
            <person name="Oheigeartaigh S.S."/>
            <person name="Byrne K.P."/>
            <person name="Wolfe K.H."/>
        </authorList>
    </citation>
    <scope>NUCLEOTIDE SEQUENCE [LARGE SCALE GENOMIC DNA]</scope>
    <source>
        <strain evidence="13">ATCC 10662 / CBS 1146 / NBRC 0425 / NCYC 2629 / NRRL Y-866</strain>
    </source>
</reference>
<feature type="region of interest" description="Disordered" evidence="10">
    <location>
        <begin position="18"/>
        <end position="43"/>
    </location>
</feature>
<proteinExistence type="inferred from homology"/>
<keyword evidence="4" id="KW-0698">rRNA processing</keyword>
<evidence type="ECO:0000313" key="12">
    <source>
        <dbReference type="EMBL" id="CCE92081.1"/>
    </source>
</evidence>
<dbReference type="GO" id="GO:0003676">
    <property type="term" value="F:nucleic acid binding"/>
    <property type="evidence" value="ECO:0007669"/>
    <property type="project" value="InterPro"/>
</dbReference>
<evidence type="ECO:0000256" key="9">
    <source>
        <dbReference type="ARBA" id="ARBA00025599"/>
    </source>
</evidence>
<dbReference type="AlphaFoldDB" id="G8ZTY7"/>
<dbReference type="InterPro" id="IPR013520">
    <property type="entry name" value="Ribonucl_H"/>
</dbReference>
<dbReference type="Gene3D" id="3.30.420.10">
    <property type="entry name" value="Ribonuclease H-like superfamily/Ribonuclease H"/>
    <property type="match status" value="1"/>
</dbReference>
<dbReference type="Pfam" id="PF00929">
    <property type="entry name" value="RNase_T"/>
    <property type="match status" value="1"/>
</dbReference>
<dbReference type="PANTHER" id="PTHR12801:SF45">
    <property type="entry name" value="RNA EXONUCLEASE 4"/>
    <property type="match status" value="1"/>
</dbReference>
<evidence type="ECO:0000256" key="3">
    <source>
        <dbReference type="ARBA" id="ARBA00016937"/>
    </source>
</evidence>
<accession>G8ZTY7</accession>
<comment type="function">
    <text evidence="9">Exoribonuclease involved in ribosome biosynthesis. Involved in the processing of ITS1, the internal transcribed spacer localized between the 18S and 5.8S rRNAs.</text>
</comment>
<evidence type="ECO:0000256" key="10">
    <source>
        <dbReference type="SAM" id="MobiDB-lite"/>
    </source>
</evidence>
<organism evidence="12 13">
    <name type="scientific">Torulaspora delbrueckii</name>
    <name type="common">Yeast</name>
    <name type="synonym">Candida colliculosa</name>
    <dbReference type="NCBI Taxonomy" id="4950"/>
    <lineage>
        <taxon>Eukaryota</taxon>
        <taxon>Fungi</taxon>
        <taxon>Dikarya</taxon>
        <taxon>Ascomycota</taxon>
        <taxon>Saccharomycotina</taxon>
        <taxon>Saccharomycetes</taxon>
        <taxon>Saccharomycetales</taxon>
        <taxon>Saccharomycetaceae</taxon>
        <taxon>Torulaspora</taxon>
    </lineage>
</organism>
<evidence type="ECO:0000256" key="7">
    <source>
        <dbReference type="ARBA" id="ARBA00022839"/>
    </source>
</evidence>
<dbReference type="Proteomes" id="UP000005627">
    <property type="component" value="Chromosome 4"/>
</dbReference>
<feature type="domain" description="Exonuclease" evidence="11">
    <location>
        <begin position="106"/>
        <end position="268"/>
    </location>
</feature>
<comment type="subcellular location">
    <subcellularLocation>
        <location evidence="1">Nucleus</location>
    </subcellularLocation>
</comment>
<dbReference type="PANTHER" id="PTHR12801">
    <property type="entry name" value="RNA EXONUCLEASE REXO1 / RECO3 FAMILY MEMBER-RELATED"/>
    <property type="match status" value="1"/>
</dbReference>
<sequence length="281" mass="31961">MVLSSNWLELQNGKELGANKAKKGSKAVKIKKDENRHKKAVRSERKGSKIMNMVYTMSKEIQKAEEDKRTGKKFEFKKETVAEVPSADFIEKPKLVNSEKAKAIGKYLAIDCEFVGVGPEGKENALARVSLVNYYGHVILDEFVKPREKVTDWRTWVSGVKPEHMKQAVSFKQVQQDVSRMLEGKILVGHSVKHDLESLLISHPKPMIRDTSRHLPFRQNFAKGKTPSLKKLAKEVLKLEIQGAEHSSLEDARITMMLYKAEKKEFEKLHKATFGFPTSGR</sequence>
<evidence type="ECO:0000256" key="8">
    <source>
        <dbReference type="ARBA" id="ARBA00023242"/>
    </source>
</evidence>
<dbReference type="FunCoup" id="G8ZTY7">
    <property type="interactions" value="859"/>
</dbReference>
<feature type="compositionally biased region" description="Basic and acidic residues" evidence="10">
    <location>
        <begin position="30"/>
        <end position="43"/>
    </location>
</feature>
<dbReference type="STRING" id="1076872.G8ZTY7"/>